<comment type="subcellular location">
    <subcellularLocation>
        <location evidence="1">Membrane</location>
        <topology evidence="1">Multi-pass membrane protein</topology>
    </subcellularLocation>
</comment>
<keyword evidence="4 5" id="KW-0472">Membrane</keyword>
<proteinExistence type="predicted"/>
<dbReference type="STRING" id="1802126.A3B25_01950"/>
<name>A0A1G2GQN6_9BACT</name>
<keyword evidence="3 5" id="KW-1133">Transmembrane helix</keyword>
<evidence type="ECO:0000256" key="4">
    <source>
        <dbReference type="ARBA" id="ARBA00023136"/>
    </source>
</evidence>
<evidence type="ECO:0000256" key="1">
    <source>
        <dbReference type="ARBA" id="ARBA00004141"/>
    </source>
</evidence>
<evidence type="ECO:0008006" key="8">
    <source>
        <dbReference type="Google" id="ProtNLM"/>
    </source>
</evidence>
<feature type="transmembrane region" description="Helical" evidence="5">
    <location>
        <begin position="45"/>
        <end position="66"/>
    </location>
</feature>
<dbReference type="Proteomes" id="UP000179106">
    <property type="component" value="Unassembled WGS sequence"/>
</dbReference>
<feature type="transmembrane region" description="Helical" evidence="5">
    <location>
        <begin position="14"/>
        <end position="33"/>
    </location>
</feature>
<evidence type="ECO:0000256" key="2">
    <source>
        <dbReference type="ARBA" id="ARBA00022692"/>
    </source>
</evidence>
<dbReference type="Pfam" id="PF09685">
    <property type="entry name" value="MamF_MmsF"/>
    <property type="match status" value="1"/>
</dbReference>
<evidence type="ECO:0000313" key="6">
    <source>
        <dbReference type="EMBL" id="OGZ52439.1"/>
    </source>
</evidence>
<evidence type="ECO:0000256" key="5">
    <source>
        <dbReference type="SAM" id="Phobius"/>
    </source>
</evidence>
<protein>
    <recommendedName>
        <fullName evidence="8">Import component protein</fullName>
    </recommendedName>
</protein>
<dbReference type="EMBL" id="MHNW01000047">
    <property type="protein sequence ID" value="OGZ52439.1"/>
    <property type="molecule type" value="Genomic_DNA"/>
</dbReference>
<evidence type="ECO:0000256" key="3">
    <source>
        <dbReference type="ARBA" id="ARBA00022989"/>
    </source>
</evidence>
<sequence length="108" mass="11819">MDTPNQNASAPKNVGMGILAYIGPLVIVSYLAAKDDLFVKFHIKQGLVLLTIEIIAWLLGSALWSLWMLLNLVNLATLVLSVIGIINVTKGEEKKLPLVGDFAKHFTF</sequence>
<comment type="caution">
    <text evidence="6">The sequence shown here is derived from an EMBL/GenBank/DDBJ whole genome shotgun (WGS) entry which is preliminary data.</text>
</comment>
<accession>A0A1G2GQN6</accession>
<dbReference type="InterPro" id="IPR019109">
    <property type="entry name" value="MamF_MmsF"/>
</dbReference>
<dbReference type="AlphaFoldDB" id="A0A1G2GQN6"/>
<keyword evidence="2 5" id="KW-0812">Transmembrane</keyword>
<evidence type="ECO:0000313" key="7">
    <source>
        <dbReference type="Proteomes" id="UP000179106"/>
    </source>
</evidence>
<organism evidence="6 7">
    <name type="scientific">Candidatus Ryanbacteria bacterium RIFCSPLOWO2_01_FULL_48_26</name>
    <dbReference type="NCBI Taxonomy" id="1802126"/>
    <lineage>
        <taxon>Bacteria</taxon>
        <taxon>Candidatus Ryaniibacteriota</taxon>
    </lineage>
</organism>
<feature type="transmembrane region" description="Helical" evidence="5">
    <location>
        <begin position="72"/>
        <end position="89"/>
    </location>
</feature>
<reference evidence="6 7" key="1">
    <citation type="journal article" date="2016" name="Nat. Commun.">
        <title>Thousands of microbial genomes shed light on interconnected biogeochemical processes in an aquifer system.</title>
        <authorList>
            <person name="Anantharaman K."/>
            <person name="Brown C.T."/>
            <person name="Hug L.A."/>
            <person name="Sharon I."/>
            <person name="Castelle C.J."/>
            <person name="Probst A.J."/>
            <person name="Thomas B.C."/>
            <person name="Singh A."/>
            <person name="Wilkins M.J."/>
            <person name="Karaoz U."/>
            <person name="Brodie E.L."/>
            <person name="Williams K.H."/>
            <person name="Hubbard S.S."/>
            <person name="Banfield J.F."/>
        </authorList>
    </citation>
    <scope>NUCLEOTIDE SEQUENCE [LARGE SCALE GENOMIC DNA]</scope>
</reference>
<gene>
    <name evidence="6" type="ORF">A3B25_01950</name>
</gene>